<feature type="compositionally biased region" description="Low complexity" evidence="4">
    <location>
        <begin position="250"/>
        <end position="289"/>
    </location>
</feature>
<dbReference type="InterPro" id="IPR036028">
    <property type="entry name" value="SH3-like_dom_sf"/>
</dbReference>
<reference evidence="8" key="2">
    <citation type="submission" date="2015-01" db="EMBL/GenBank/DDBJ databases">
        <title>Evolutionary Origins and Diversification of the Mycorrhizal Mutualists.</title>
        <authorList>
            <consortium name="DOE Joint Genome Institute"/>
            <consortium name="Mycorrhizal Genomics Consortium"/>
            <person name="Kohler A."/>
            <person name="Kuo A."/>
            <person name="Nagy L.G."/>
            <person name="Floudas D."/>
            <person name="Copeland A."/>
            <person name="Barry K.W."/>
            <person name="Cichocki N."/>
            <person name="Veneault-Fourrey C."/>
            <person name="LaButti K."/>
            <person name="Lindquist E.A."/>
            <person name="Lipzen A."/>
            <person name="Lundell T."/>
            <person name="Morin E."/>
            <person name="Murat C."/>
            <person name="Riley R."/>
            <person name="Ohm R."/>
            <person name="Sun H."/>
            <person name="Tunlid A."/>
            <person name="Henrissat B."/>
            <person name="Grigoriev I.V."/>
            <person name="Hibbett D.S."/>
            <person name="Martin F."/>
        </authorList>
    </citation>
    <scope>NUCLEOTIDE SEQUENCE [LARGE SCALE GENOMIC DNA]</scope>
    <source>
        <strain evidence="8">MUT 4182</strain>
    </source>
</reference>
<dbReference type="InterPro" id="IPR035550">
    <property type="entry name" value="Bem1/Scd2_PX"/>
</dbReference>
<reference evidence="7 8" key="1">
    <citation type="submission" date="2014-04" db="EMBL/GenBank/DDBJ databases">
        <authorList>
            <consortium name="DOE Joint Genome Institute"/>
            <person name="Kuo A."/>
            <person name="Girlanda M."/>
            <person name="Perotto S."/>
            <person name="Kohler A."/>
            <person name="Nagy L.G."/>
            <person name="Floudas D."/>
            <person name="Copeland A."/>
            <person name="Barry K.W."/>
            <person name="Cichocki N."/>
            <person name="Veneault-Fourrey C."/>
            <person name="LaButti K."/>
            <person name="Lindquist E.A."/>
            <person name="Lipzen A."/>
            <person name="Lundell T."/>
            <person name="Morin E."/>
            <person name="Murat C."/>
            <person name="Sun H."/>
            <person name="Tunlid A."/>
            <person name="Henrissat B."/>
            <person name="Grigoriev I.V."/>
            <person name="Hibbett D.S."/>
            <person name="Martin F."/>
            <person name="Nordberg H.P."/>
            <person name="Cantor M.N."/>
            <person name="Hua S.X."/>
        </authorList>
    </citation>
    <scope>NUCLEOTIDE SEQUENCE [LARGE SCALE GENOMIC DNA]</scope>
    <source>
        <strain evidence="7 8">MUT 4182</strain>
    </source>
</reference>
<dbReference type="EMBL" id="KN822971">
    <property type="protein sequence ID" value="KIO30516.1"/>
    <property type="molecule type" value="Genomic_DNA"/>
</dbReference>
<evidence type="ECO:0000256" key="2">
    <source>
        <dbReference type="ARBA" id="ARBA00022737"/>
    </source>
</evidence>
<feature type="region of interest" description="Disordered" evidence="4">
    <location>
        <begin position="1"/>
        <end position="29"/>
    </location>
</feature>
<dbReference type="Gene3D" id="3.10.20.90">
    <property type="entry name" value="Phosphatidylinositol 3-kinase Catalytic Subunit, Chain A, domain 1"/>
    <property type="match status" value="1"/>
</dbReference>
<dbReference type="CDD" id="cd11879">
    <property type="entry name" value="SH3_Bem1p_2"/>
    <property type="match status" value="1"/>
</dbReference>
<organism evidence="7 8">
    <name type="scientific">Tulasnella calospora MUT 4182</name>
    <dbReference type="NCBI Taxonomy" id="1051891"/>
    <lineage>
        <taxon>Eukaryota</taxon>
        <taxon>Fungi</taxon>
        <taxon>Dikarya</taxon>
        <taxon>Basidiomycota</taxon>
        <taxon>Agaricomycotina</taxon>
        <taxon>Agaricomycetes</taxon>
        <taxon>Cantharellales</taxon>
        <taxon>Tulasnellaceae</taxon>
        <taxon>Tulasnella</taxon>
    </lineage>
</organism>
<keyword evidence="8" id="KW-1185">Reference proteome</keyword>
<feature type="region of interest" description="Disordered" evidence="4">
    <location>
        <begin position="515"/>
        <end position="604"/>
    </location>
</feature>
<dbReference type="Gene3D" id="2.30.30.40">
    <property type="entry name" value="SH3 Domains"/>
    <property type="match status" value="2"/>
</dbReference>
<dbReference type="SUPFAM" id="SSF64268">
    <property type="entry name" value="PX domain"/>
    <property type="match status" value="1"/>
</dbReference>
<feature type="compositionally biased region" description="Polar residues" evidence="4">
    <location>
        <begin position="1"/>
        <end position="12"/>
    </location>
</feature>
<dbReference type="InterPro" id="IPR001683">
    <property type="entry name" value="PX_dom"/>
</dbReference>
<evidence type="ECO:0000259" key="6">
    <source>
        <dbReference type="PROSITE" id="PS50195"/>
    </source>
</evidence>
<feature type="domain" description="PX" evidence="6">
    <location>
        <begin position="320"/>
        <end position="470"/>
    </location>
</feature>
<feature type="domain" description="SH3" evidence="5">
    <location>
        <begin position="35"/>
        <end position="96"/>
    </location>
</feature>
<evidence type="ECO:0000313" key="8">
    <source>
        <dbReference type="Proteomes" id="UP000054248"/>
    </source>
</evidence>
<proteinExistence type="predicted"/>
<dbReference type="Gene3D" id="3.30.1520.10">
    <property type="entry name" value="Phox-like domain"/>
    <property type="match status" value="1"/>
</dbReference>
<dbReference type="AlphaFoldDB" id="A0A0C3QQ29"/>
<dbReference type="GO" id="GO:0051130">
    <property type="term" value="P:positive regulation of cellular component organization"/>
    <property type="evidence" value="ECO:0007669"/>
    <property type="project" value="UniProtKB-ARBA"/>
</dbReference>
<dbReference type="InterPro" id="IPR035549">
    <property type="entry name" value="Bem1/Scd2_SH3_2"/>
</dbReference>
<dbReference type="GO" id="GO:0030674">
    <property type="term" value="F:protein-macromolecule adaptor activity"/>
    <property type="evidence" value="ECO:0007669"/>
    <property type="project" value="TreeGrafter"/>
</dbReference>
<dbReference type="SMART" id="SM00312">
    <property type="entry name" value="PX"/>
    <property type="match status" value="1"/>
</dbReference>
<feature type="compositionally biased region" description="Polar residues" evidence="4">
    <location>
        <begin position="518"/>
        <end position="549"/>
    </location>
</feature>
<dbReference type="PROSITE" id="PS50195">
    <property type="entry name" value="PX"/>
    <property type="match status" value="1"/>
</dbReference>
<evidence type="ECO:0000256" key="4">
    <source>
        <dbReference type="SAM" id="MobiDB-lite"/>
    </source>
</evidence>
<dbReference type="CDD" id="cd06890">
    <property type="entry name" value="PX_Bem1p"/>
    <property type="match status" value="1"/>
</dbReference>
<dbReference type="SUPFAM" id="SSF50044">
    <property type="entry name" value="SH3-domain"/>
    <property type="match status" value="2"/>
</dbReference>
<dbReference type="GO" id="GO:0005938">
    <property type="term" value="C:cell cortex"/>
    <property type="evidence" value="ECO:0007669"/>
    <property type="project" value="UniProtKB-ARBA"/>
</dbReference>
<accession>A0A0C3QQ29</accession>
<dbReference type="HOGENOM" id="CLU_014957_0_0_1"/>
<sequence>MKSLRRSLNNKEPPSISTPISTYPGIPKTTSFGPQAKKAIRCVTPYRAQRPQELSCAVGDFLYVIRDIEMGWYEATNPTTNGRGVVPKTCFEEVARSGPPSIQAGPNARLPSGAYNRTSAADPTLRKPAVKHQTFYAIVQYDFQAERPDELDAKAGEPISVVAQSNREWFVAKPIGRLGGPGLIPVSFVEIRDPVTNQAVRDVDTLMDKGILPRVEEWKQATAEYKASSIPLGVLDEATEVVKDSPFMRQAPTQPGQPQQPPNSNYPQPPQQYNQQAPQHQRNQSQAQSFATNHSRALSRSEPEPEGEPQNASDFNQEMLPPGKILSATIPSFHFENNEYWFRLDVVYQTLESPSRTLQLVLYRNYDDFYDFQIALLDAFPVEAGRVPDKQASQIQGYPTPPSSVEENSTRILPYMPGPVSFVDDMITSVRRTELDQYLDELLQLEGQGHGYILKNDLFRSYLYPKSGDIMEEGQAPAPAPVERTSVAHNAEYGNDAYGQQADAEYVAEDMNRMHIGGTSNSSDGRPSNDTYDPYQSTGPSRSGYSPQGGNDYDDPSNGGRYSGADYGAGRSVPGKVGSASPPKGQYSRSRLETDDSRPGSYADNNIIASATSSYYDPQSASSSHIRQQSYATLSPPLNQTQGGNAGGSHSARSSAGPNDMSPNPSEVGSSGGVPPAFLKIKIFHSQSDDLIAIRVPPRVTYTQLIAKVRDRLGGEISFLRYRESYDGNKTWGDIKGDADLRDWLSKGDKLVLYAD</sequence>
<dbReference type="OrthoDB" id="548867at2759"/>
<feature type="region of interest" description="Disordered" evidence="4">
    <location>
        <begin position="96"/>
        <end position="123"/>
    </location>
</feature>
<dbReference type="FunFam" id="2.30.30.40:FF:000093">
    <property type="entry name" value="Protein kinase activator Bem1"/>
    <property type="match status" value="1"/>
</dbReference>
<evidence type="ECO:0000259" key="5">
    <source>
        <dbReference type="PROSITE" id="PS50002"/>
    </source>
</evidence>
<dbReference type="PROSITE" id="PS50002">
    <property type="entry name" value="SH3"/>
    <property type="match status" value="2"/>
</dbReference>
<dbReference type="PANTHER" id="PTHR15706">
    <property type="entry name" value="SH3 MULTIPLE DOMAIN"/>
    <property type="match status" value="1"/>
</dbReference>
<feature type="region of interest" description="Disordered" evidence="4">
    <location>
        <begin position="635"/>
        <end position="672"/>
    </location>
</feature>
<dbReference type="InterPro" id="IPR051228">
    <property type="entry name" value="NADPH_Oxidase/PX-Domain"/>
</dbReference>
<dbReference type="InterPro" id="IPR001452">
    <property type="entry name" value="SH3_domain"/>
</dbReference>
<feature type="region of interest" description="Disordered" evidence="4">
    <location>
        <begin position="248"/>
        <end position="319"/>
    </location>
</feature>
<evidence type="ECO:0000313" key="7">
    <source>
        <dbReference type="EMBL" id="KIO30516.1"/>
    </source>
</evidence>
<evidence type="ECO:0000256" key="1">
    <source>
        <dbReference type="ARBA" id="ARBA00022443"/>
    </source>
</evidence>
<dbReference type="Proteomes" id="UP000054248">
    <property type="component" value="Unassembled WGS sequence"/>
</dbReference>
<dbReference type="PANTHER" id="PTHR15706:SF2">
    <property type="entry name" value="SH3 AND PX DOMAIN-CONTAINING PROTEIN 2A"/>
    <property type="match status" value="1"/>
</dbReference>
<evidence type="ECO:0000256" key="3">
    <source>
        <dbReference type="PROSITE-ProRule" id="PRU00192"/>
    </source>
</evidence>
<dbReference type="GO" id="GO:1902494">
    <property type="term" value="C:catalytic complex"/>
    <property type="evidence" value="ECO:0007669"/>
    <property type="project" value="UniProtKB-ARBA"/>
</dbReference>
<dbReference type="Pfam" id="PF00018">
    <property type="entry name" value="SH3_1"/>
    <property type="match status" value="2"/>
</dbReference>
<dbReference type="GO" id="GO:0043332">
    <property type="term" value="C:mating projection tip"/>
    <property type="evidence" value="ECO:0007669"/>
    <property type="project" value="TreeGrafter"/>
</dbReference>
<dbReference type="GO" id="GO:0000747">
    <property type="term" value="P:conjugation with cellular fusion"/>
    <property type="evidence" value="ECO:0007669"/>
    <property type="project" value="TreeGrafter"/>
</dbReference>
<keyword evidence="1 3" id="KW-0728">SH3 domain</keyword>
<keyword evidence="2" id="KW-0677">Repeat</keyword>
<gene>
    <name evidence="7" type="ORF">M407DRAFT_152120</name>
</gene>
<dbReference type="SUPFAM" id="SSF54277">
    <property type="entry name" value="CAD &amp; PB1 domains"/>
    <property type="match status" value="1"/>
</dbReference>
<feature type="domain" description="SH3" evidence="5">
    <location>
        <begin position="132"/>
        <end position="194"/>
    </location>
</feature>
<protein>
    <submittedName>
        <fullName evidence="7">Uncharacterized protein</fullName>
    </submittedName>
</protein>
<name>A0A0C3QQ29_9AGAM</name>
<dbReference type="InterPro" id="IPR036871">
    <property type="entry name" value="PX_dom_sf"/>
</dbReference>
<dbReference type="GO" id="GO:0035091">
    <property type="term" value="F:phosphatidylinositol binding"/>
    <property type="evidence" value="ECO:0007669"/>
    <property type="project" value="InterPro"/>
</dbReference>
<dbReference type="SMART" id="SM00326">
    <property type="entry name" value="SH3"/>
    <property type="match status" value="2"/>
</dbReference>
<feature type="compositionally biased region" description="Low complexity" evidence="4">
    <location>
        <begin position="13"/>
        <end position="27"/>
    </location>
</feature>
<feature type="compositionally biased region" description="Low complexity" evidence="4">
    <location>
        <begin position="648"/>
        <end position="657"/>
    </location>
</feature>
<dbReference type="STRING" id="1051891.A0A0C3QQ29"/>